<evidence type="ECO:0000256" key="4">
    <source>
        <dbReference type="ARBA" id="ARBA00022448"/>
    </source>
</evidence>
<organism evidence="13">
    <name type="scientific">Halalkalibacterium halodurans</name>
    <name type="common">Bacillus halodurans</name>
    <dbReference type="NCBI Taxonomy" id="86665"/>
    <lineage>
        <taxon>Bacteria</taxon>
        <taxon>Bacillati</taxon>
        <taxon>Bacillota</taxon>
        <taxon>Bacilli</taxon>
        <taxon>Bacillales</taxon>
        <taxon>Bacillaceae</taxon>
        <taxon>Halalkalibacterium (ex Joshi et al. 2022)</taxon>
    </lineage>
</organism>
<dbReference type="AlphaFoldDB" id="A0A0M0KM83"/>
<evidence type="ECO:0000256" key="3">
    <source>
        <dbReference type="ARBA" id="ARBA00010742"/>
    </source>
</evidence>
<dbReference type="GO" id="GO:0005886">
    <property type="term" value="C:plasma membrane"/>
    <property type="evidence" value="ECO:0007669"/>
    <property type="project" value="UniProtKB-SubCell"/>
</dbReference>
<evidence type="ECO:0000256" key="6">
    <source>
        <dbReference type="ARBA" id="ARBA00022519"/>
    </source>
</evidence>
<feature type="signal peptide" evidence="11">
    <location>
        <begin position="1"/>
        <end position="18"/>
    </location>
</feature>
<comment type="caution">
    <text evidence="13">The sequence shown here is derived from an EMBL/GenBank/DDBJ whole genome shotgun (WGS) entry which is preliminary data.</text>
</comment>
<reference evidence="13" key="1">
    <citation type="submission" date="2015-08" db="EMBL/GenBank/DDBJ databases">
        <title>Complete DNA Sequence of Pseudomonas syringae pv. actinidiae, the Causal Agent of Kiwifruit Canker Disease.</title>
        <authorList>
            <person name="Rikkerink E.H.A."/>
            <person name="Fineran P.C."/>
        </authorList>
    </citation>
    <scope>NUCLEOTIDE SEQUENCE</scope>
    <source>
        <strain evidence="13">DSM 13666</strain>
    </source>
</reference>
<dbReference type="SMART" id="SM00062">
    <property type="entry name" value="PBPb"/>
    <property type="match status" value="1"/>
</dbReference>
<dbReference type="SUPFAM" id="SSF53850">
    <property type="entry name" value="Periplasmic binding protein-like II"/>
    <property type="match status" value="1"/>
</dbReference>
<dbReference type="PATRIC" id="fig|136160.3.peg.3115"/>
<keyword evidence="10" id="KW-0449">Lipoprotein</keyword>
<dbReference type="PROSITE" id="PS51257">
    <property type="entry name" value="PROKAR_LIPOPROTEIN"/>
    <property type="match status" value="1"/>
</dbReference>
<dbReference type="GO" id="GO:0042597">
    <property type="term" value="C:periplasmic space"/>
    <property type="evidence" value="ECO:0007669"/>
    <property type="project" value="UniProtKB-SubCell"/>
</dbReference>
<evidence type="ECO:0000256" key="11">
    <source>
        <dbReference type="SAM" id="SignalP"/>
    </source>
</evidence>
<keyword evidence="4" id="KW-0813">Transport</keyword>
<dbReference type="Pfam" id="PF13379">
    <property type="entry name" value="NMT1_2"/>
    <property type="match status" value="1"/>
</dbReference>
<gene>
    <name evidence="13" type="ORF">AMD02_13375</name>
</gene>
<dbReference type="InterPro" id="IPR001638">
    <property type="entry name" value="Solute-binding_3/MltF_N"/>
</dbReference>
<evidence type="ECO:0000256" key="10">
    <source>
        <dbReference type="ARBA" id="ARBA00023288"/>
    </source>
</evidence>
<comment type="similarity">
    <text evidence="3">Belongs to the bacterial solute-binding protein SsuA/TauA family.</text>
</comment>
<evidence type="ECO:0000259" key="12">
    <source>
        <dbReference type="SMART" id="SM00062"/>
    </source>
</evidence>
<evidence type="ECO:0000313" key="13">
    <source>
        <dbReference type="EMBL" id="KOO39727.1"/>
    </source>
</evidence>
<evidence type="ECO:0000256" key="7">
    <source>
        <dbReference type="ARBA" id="ARBA00022729"/>
    </source>
</evidence>
<dbReference type="NCBIfam" id="TIGR01728">
    <property type="entry name" value="SsuA_fam"/>
    <property type="match status" value="1"/>
</dbReference>
<keyword evidence="6" id="KW-0997">Cell inner membrane</keyword>
<dbReference type="InterPro" id="IPR010067">
    <property type="entry name" value="ABC_SsuA_sub-bd"/>
</dbReference>
<proteinExistence type="inferred from homology"/>
<dbReference type="RefSeq" id="WP_053431608.1">
    <property type="nucleotide sequence ID" value="NZ_CP040441.1"/>
</dbReference>
<dbReference type="EMBL" id="LILD01000001">
    <property type="protein sequence ID" value="KOO39727.1"/>
    <property type="molecule type" value="Genomic_DNA"/>
</dbReference>
<dbReference type="PANTHER" id="PTHR30024:SF47">
    <property type="entry name" value="TAURINE-BINDING PERIPLASMIC PROTEIN"/>
    <property type="match status" value="1"/>
</dbReference>
<feature type="chain" id="PRO_5044367181" evidence="11">
    <location>
        <begin position="19"/>
        <end position="336"/>
    </location>
</feature>
<dbReference type="CDD" id="cd13553">
    <property type="entry name" value="PBP2_NrtA_CpmA_like"/>
    <property type="match status" value="1"/>
</dbReference>
<comment type="subcellular location">
    <subcellularLocation>
        <location evidence="2">Cell inner membrane</location>
    </subcellularLocation>
    <subcellularLocation>
        <location evidence="1">Periplasm</location>
    </subcellularLocation>
</comment>
<evidence type="ECO:0000256" key="2">
    <source>
        <dbReference type="ARBA" id="ARBA00004533"/>
    </source>
</evidence>
<keyword evidence="9" id="KW-0564">Palmitate</keyword>
<dbReference type="Gene3D" id="3.40.190.10">
    <property type="entry name" value="Periplasmic binding protein-like II"/>
    <property type="match status" value="2"/>
</dbReference>
<evidence type="ECO:0000256" key="8">
    <source>
        <dbReference type="ARBA" id="ARBA00023136"/>
    </source>
</evidence>
<keyword evidence="5" id="KW-1003">Cell membrane</keyword>
<keyword evidence="7 11" id="KW-0732">Signal</keyword>
<dbReference type="PANTHER" id="PTHR30024">
    <property type="entry name" value="ALIPHATIC SULFONATES-BINDING PROTEIN-RELATED"/>
    <property type="match status" value="1"/>
</dbReference>
<dbReference type="InterPro" id="IPR044527">
    <property type="entry name" value="NrtA/CpmA_ABC-bd_dom"/>
</dbReference>
<dbReference type="GeneID" id="87596829"/>
<feature type="domain" description="Solute-binding protein family 3/N-terminal" evidence="12">
    <location>
        <begin position="34"/>
        <end position="292"/>
    </location>
</feature>
<sequence>MRKWLLGVTAALALTALAACGTESSSTSGEEDQDVTIGYFPNLDHAAAIVGKEKGFFAEELGEEKVEFTHFPNGNDFIEALSTGSIDIGYVGPGPAINYYLTGGDVVVLGSAANGATLIVARDGSGIETLDDFDGKSFCTPGNGCTHNVQLEIMLKELGLESNRVGGTVEHQSRIAPSNMVAMFEQGQIDAAAAPEPWGTYLVEELGAHVVAEWNDVFLGEELASVVVVTTREFLENHPEQVEAFLRAHVKSVEFAQEDVDATLETVNDALFDLTQNRLPEDVLYKAWERMAVTTDTYPDALQAWADASYELKFMDEDPNLDGFVDTSLLDSILSE</sequence>
<dbReference type="GO" id="GO:0042626">
    <property type="term" value="F:ATPase-coupled transmembrane transporter activity"/>
    <property type="evidence" value="ECO:0007669"/>
    <property type="project" value="InterPro"/>
</dbReference>
<accession>A0A0M0KM83</accession>
<name>A0A0M0KM83_ALKHA</name>
<evidence type="ECO:0000256" key="5">
    <source>
        <dbReference type="ARBA" id="ARBA00022475"/>
    </source>
</evidence>
<evidence type="ECO:0000256" key="9">
    <source>
        <dbReference type="ARBA" id="ARBA00023139"/>
    </source>
</evidence>
<keyword evidence="8" id="KW-0472">Membrane</keyword>
<protein>
    <submittedName>
        <fullName evidence="13">ABC transporter substrate-binding protein</fullName>
    </submittedName>
</protein>
<evidence type="ECO:0000256" key="1">
    <source>
        <dbReference type="ARBA" id="ARBA00004418"/>
    </source>
</evidence>